<evidence type="ECO:0000313" key="1">
    <source>
        <dbReference type="EMBL" id="KAA1418890.1"/>
    </source>
</evidence>
<dbReference type="RefSeq" id="WP_149728230.1">
    <property type="nucleotide sequence ID" value="NZ_VUJV01000003.1"/>
</dbReference>
<comment type="caution">
    <text evidence="1">The sequence shown here is derived from an EMBL/GenBank/DDBJ whole genome shotgun (WGS) entry which is preliminary data.</text>
</comment>
<evidence type="ECO:0000313" key="2">
    <source>
        <dbReference type="Proteomes" id="UP000325003"/>
    </source>
</evidence>
<keyword evidence="2" id="KW-1185">Reference proteome</keyword>
<dbReference type="Proteomes" id="UP000325003">
    <property type="component" value="Unassembled WGS sequence"/>
</dbReference>
<reference evidence="1 2" key="1">
    <citation type="submission" date="2019-09" db="EMBL/GenBank/DDBJ databases">
        <title>Nocardioides panacisoli sp. nov., isolated from the soil of a ginseng field.</title>
        <authorList>
            <person name="Cho C."/>
        </authorList>
    </citation>
    <scope>NUCLEOTIDE SEQUENCE [LARGE SCALE GENOMIC DNA]</scope>
    <source>
        <strain evidence="1 2">BN130099</strain>
    </source>
</reference>
<organism evidence="1 2">
    <name type="scientific">Nocardioides humilatus</name>
    <dbReference type="NCBI Taxonomy" id="2607660"/>
    <lineage>
        <taxon>Bacteria</taxon>
        <taxon>Bacillati</taxon>
        <taxon>Actinomycetota</taxon>
        <taxon>Actinomycetes</taxon>
        <taxon>Propionibacteriales</taxon>
        <taxon>Nocardioidaceae</taxon>
        <taxon>Nocardioides</taxon>
    </lineage>
</organism>
<protein>
    <submittedName>
        <fullName evidence="1">Uncharacterized protein</fullName>
    </submittedName>
</protein>
<gene>
    <name evidence="1" type="ORF">F0U44_10455</name>
</gene>
<proteinExistence type="predicted"/>
<dbReference type="EMBL" id="VUJV01000003">
    <property type="protein sequence ID" value="KAA1418890.1"/>
    <property type="molecule type" value="Genomic_DNA"/>
</dbReference>
<dbReference type="AlphaFoldDB" id="A0A5B1LGH2"/>
<sequence length="103" mass="11269">MPDQMTVGFAWKDGELDRRMVVRCALARVCGVCGESLGRPIVFVGDADELARNAFHLPPLHATCASAIAGPDQFVVRTGGFEFVRPSRDDPDPQPRFEPNSLI</sequence>
<reference evidence="1 2" key="2">
    <citation type="submission" date="2019-09" db="EMBL/GenBank/DDBJ databases">
        <authorList>
            <person name="Jin C."/>
        </authorList>
    </citation>
    <scope>NUCLEOTIDE SEQUENCE [LARGE SCALE GENOMIC DNA]</scope>
    <source>
        <strain evidence="1 2">BN130099</strain>
    </source>
</reference>
<name>A0A5B1LGH2_9ACTN</name>
<accession>A0A5B1LGH2</accession>